<dbReference type="AlphaFoldDB" id="A0A7Z0LIB1"/>
<feature type="transmembrane region" description="Helical" evidence="3">
    <location>
        <begin position="21"/>
        <end position="41"/>
    </location>
</feature>
<feature type="transmembrane region" description="Helical" evidence="3">
    <location>
        <begin position="101"/>
        <end position="122"/>
    </location>
</feature>
<feature type="transmembrane region" description="Helical" evidence="3">
    <location>
        <begin position="134"/>
        <end position="153"/>
    </location>
</feature>
<dbReference type="PROSITE" id="PS00379">
    <property type="entry name" value="CDP_ALCOHOL_P_TRANSF"/>
    <property type="match status" value="1"/>
</dbReference>
<dbReference type="GO" id="GO:0016020">
    <property type="term" value="C:membrane"/>
    <property type="evidence" value="ECO:0007669"/>
    <property type="project" value="InterPro"/>
</dbReference>
<keyword evidence="5" id="KW-1185">Reference proteome</keyword>
<proteinExistence type="inferred from homology"/>
<dbReference type="Proteomes" id="UP000586119">
    <property type="component" value="Unassembled WGS sequence"/>
</dbReference>
<feature type="transmembrane region" description="Helical" evidence="3">
    <location>
        <begin position="77"/>
        <end position="95"/>
    </location>
</feature>
<accession>A0A7Z0LIB1</accession>
<comment type="caution">
    <text evidence="4">The sequence shown here is derived from an EMBL/GenBank/DDBJ whole genome shotgun (WGS) entry which is preliminary data.</text>
</comment>
<feature type="transmembrane region" description="Helical" evidence="3">
    <location>
        <begin position="215"/>
        <end position="237"/>
    </location>
</feature>
<protein>
    <submittedName>
        <fullName evidence="4">CDP-alcohol phosphatidyltransferase family protein</fullName>
    </submittedName>
</protein>
<dbReference type="GO" id="GO:0016780">
    <property type="term" value="F:phosphotransferase activity, for other substituted phosphate groups"/>
    <property type="evidence" value="ECO:0007669"/>
    <property type="project" value="InterPro"/>
</dbReference>
<gene>
    <name evidence="4" type="ORF">HZS81_01810</name>
</gene>
<dbReference type="InterPro" id="IPR043130">
    <property type="entry name" value="CDP-OH_PTrfase_TM_dom"/>
</dbReference>
<evidence type="ECO:0000256" key="2">
    <source>
        <dbReference type="RuleBase" id="RU003750"/>
    </source>
</evidence>
<dbReference type="Gene3D" id="1.20.120.1760">
    <property type="match status" value="1"/>
</dbReference>
<dbReference type="InterPro" id="IPR048254">
    <property type="entry name" value="CDP_ALCOHOL_P_TRANSF_CS"/>
</dbReference>
<keyword evidence="1 2" id="KW-0808">Transferase</keyword>
<keyword evidence="3" id="KW-0472">Membrane</keyword>
<dbReference type="Pfam" id="PF01066">
    <property type="entry name" value="CDP-OH_P_transf"/>
    <property type="match status" value="1"/>
</dbReference>
<keyword evidence="3" id="KW-1133">Transmembrane helix</keyword>
<keyword evidence="3" id="KW-0812">Transmembrane</keyword>
<organism evidence="4 5">
    <name type="scientific">Vreelandella salicampi</name>
    <dbReference type="NCBI Taxonomy" id="1449798"/>
    <lineage>
        <taxon>Bacteria</taxon>
        <taxon>Pseudomonadati</taxon>
        <taxon>Pseudomonadota</taxon>
        <taxon>Gammaproteobacteria</taxon>
        <taxon>Oceanospirillales</taxon>
        <taxon>Halomonadaceae</taxon>
        <taxon>Vreelandella</taxon>
    </lineage>
</organism>
<evidence type="ECO:0000256" key="1">
    <source>
        <dbReference type="ARBA" id="ARBA00022679"/>
    </source>
</evidence>
<comment type="similarity">
    <text evidence="2">Belongs to the CDP-alcohol phosphatidyltransferase class-I family.</text>
</comment>
<name>A0A7Z0LIB1_9GAMM</name>
<feature type="transmembrane region" description="Helical" evidence="3">
    <location>
        <begin position="47"/>
        <end position="65"/>
    </location>
</feature>
<reference evidence="4 5" key="1">
    <citation type="journal article" date="2015" name="Int. J. Syst. Evol. Microbiol.">
        <title>Halomonas salicampi sp. nov., a halotolerant and alkalitolerant bacterium isolated from a saltern soil.</title>
        <authorList>
            <person name="Lee J.C."/>
            <person name="Kim Y.S."/>
            <person name="Yun B.S."/>
            <person name="Whang K.S."/>
        </authorList>
    </citation>
    <scope>NUCLEOTIDE SEQUENCE [LARGE SCALE GENOMIC DNA]</scope>
    <source>
        <strain evidence="4 5">BH103</strain>
    </source>
</reference>
<dbReference type="InterPro" id="IPR000462">
    <property type="entry name" value="CDP-OH_P_trans"/>
</dbReference>
<evidence type="ECO:0000256" key="3">
    <source>
        <dbReference type="SAM" id="Phobius"/>
    </source>
</evidence>
<evidence type="ECO:0000313" key="4">
    <source>
        <dbReference type="EMBL" id="NYS59502.1"/>
    </source>
</evidence>
<dbReference type="GO" id="GO:0008654">
    <property type="term" value="P:phospholipid biosynthetic process"/>
    <property type="evidence" value="ECO:0007669"/>
    <property type="project" value="InterPro"/>
</dbReference>
<evidence type="ECO:0000313" key="5">
    <source>
        <dbReference type="Proteomes" id="UP000586119"/>
    </source>
</evidence>
<dbReference type="EMBL" id="JACCDF010000001">
    <property type="protein sequence ID" value="NYS59502.1"/>
    <property type="molecule type" value="Genomic_DNA"/>
</dbReference>
<dbReference type="RefSeq" id="WP_179928829.1">
    <property type="nucleotide sequence ID" value="NZ_JACCDF010000001.1"/>
</dbReference>
<sequence>MFLYRNANATLALSKRLYTTVEVVLVGLALVMMGHGFPRLIQGAGEWLVALLVYLLIGACIVRFWPHGALGWANRVTLVRSALVALIAGGLITNVSTVGQWQWLGIAATALLLDGVDGFVARRAHCQSDFGARFDMELDALLILLLCLALLTTAELGPWVLLIGAMRYGFVLASGVYPWLKAPLFASWRRKAVCVWQVSALLLALAPLTPSGVSALLALSALITLFYSFGVDVWWLYRSPRV</sequence>